<dbReference type="GeneID" id="25903713"/>
<dbReference type="RefSeq" id="XP_014158468.1">
    <property type="nucleotide sequence ID" value="XM_014302993.1"/>
</dbReference>
<accession>A0A0L0G6T6</accession>
<feature type="region of interest" description="Disordered" evidence="1">
    <location>
        <begin position="51"/>
        <end position="73"/>
    </location>
</feature>
<name>A0A0L0G6T6_9EUKA</name>
<evidence type="ECO:0000313" key="2">
    <source>
        <dbReference type="EMBL" id="KNC84566.1"/>
    </source>
</evidence>
<gene>
    <name evidence="2" type="ORF">SARC_03209</name>
</gene>
<dbReference type="Proteomes" id="UP000054560">
    <property type="component" value="Unassembled WGS sequence"/>
</dbReference>
<dbReference type="AlphaFoldDB" id="A0A0L0G6T6"/>
<feature type="compositionally biased region" description="Basic residues" evidence="1">
    <location>
        <begin position="51"/>
        <end position="61"/>
    </location>
</feature>
<evidence type="ECO:0000313" key="3">
    <source>
        <dbReference type="Proteomes" id="UP000054560"/>
    </source>
</evidence>
<dbReference type="EMBL" id="KQ241755">
    <property type="protein sequence ID" value="KNC84566.1"/>
    <property type="molecule type" value="Genomic_DNA"/>
</dbReference>
<feature type="region of interest" description="Disordered" evidence="1">
    <location>
        <begin position="1"/>
        <end position="23"/>
    </location>
</feature>
<keyword evidence="3" id="KW-1185">Reference proteome</keyword>
<protein>
    <submittedName>
        <fullName evidence="2">Uncharacterized protein</fullName>
    </submittedName>
</protein>
<organism evidence="2 3">
    <name type="scientific">Sphaeroforma arctica JP610</name>
    <dbReference type="NCBI Taxonomy" id="667725"/>
    <lineage>
        <taxon>Eukaryota</taxon>
        <taxon>Ichthyosporea</taxon>
        <taxon>Ichthyophonida</taxon>
        <taxon>Sphaeroforma</taxon>
    </lineage>
</organism>
<proteinExistence type="predicted"/>
<evidence type="ECO:0000256" key="1">
    <source>
        <dbReference type="SAM" id="MobiDB-lite"/>
    </source>
</evidence>
<reference evidence="2 3" key="1">
    <citation type="submission" date="2011-02" db="EMBL/GenBank/DDBJ databases">
        <title>The Genome Sequence of Sphaeroforma arctica JP610.</title>
        <authorList>
            <consortium name="The Broad Institute Genome Sequencing Platform"/>
            <person name="Russ C."/>
            <person name="Cuomo C."/>
            <person name="Young S.K."/>
            <person name="Zeng Q."/>
            <person name="Gargeya S."/>
            <person name="Alvarado L."/>
            <person name="Berlin A."/>
            <person name="Chapman S.B."/>
            <person name="Chen Z."/>
            <person name="Freedman E."/>
            <person name="Gellesch M."/>
            <person name="Goldberg J."/>
            <person name="Griggs A."/>
            <person name="Gujja S."/>
            <person name="Heilman E."/>
            <person name="Heiman D."/>
            <person name="Howarth C."/>
            <person name="Mehta T."/>
            <person name="Neiman D."/>
            <person name="Pearson M."/>
            <person name="Roberts A."/>
            <person name="Saif S."/>
            <person name="Shea T."/>
            <person name="Shenoy N."/>
            <person name="Sisk P."/>
            <person name="Stolte C."/>
            <person name="Sykes S."/>
            <person name="White J."/>
            <person name="Yandava C."/>
            <person name="Burger G."/>
            <person name="Gray M.W."/>
            <person name="Holland P.W.H."/>
            <person name="King N."/>
            <person name="Lang F.B.F."/>
            <person name="Roger A.J."/>
            <person name="Ruiz-Trillo I."/>
            <person name="Haas B."/>
            <person name="Nusbaum C."/>
            <person name="Birren B."/>
        </authorList>
    </citation>
    <scope>NUCLEOTIDE SEQUENCE [LARGE SCALE GENOMIC DNA]</scope>
    <source>
        <strain evidence="2 3">JP610</strain>
    </source>
</reference>
<feature type="compositionally biased region" description="Polar residues" evidence="1">
    <location>
        <begin position="11"/>
        <end position="23"/>
    </location>
</feature>
<sequence length="73" mass="8497">MDLYKAKNGLKATSYNKSKSSNGLGIVQPMQRVAENIDTDDIPLRRNRSVRREKRARRRRQMIMADSSEESDR</sequence>